<keyword evidence="6" id="KW-0067">ATP-binding</keyword>
<accession>A0ABW5BLV4</accession>
<dbReference type="Gene3D" id="3.40.50.300">
    <property type="entry name" value="P-loop containing nucleotide triphosphate hydrolases"/>
    <property type="match status" value="1"/>
</dbReference>
<evidence type="ECO:0000256" key="1">
    <source>
        <dbReference type="ARBA" id="ARBA00000373"/>
    </source>
</evidence>
<comment type="caution">
    <text evidence="8">The sequence shown here is derived from an EMBL/GenBank/DDBJ whole genome shotgun (WGS) entry which is preliminary data.</text>
</comment>
<evidence type="ECO:0000256" key="3">
    <source>
        <dbReference type="ARBA" id="ARBA00012892"/>
    </source>
</evidence>
<evidence type="ECO:0000256" key="6">
    <source>
        <dbReference type="ARBA" id="ARBA00022840"/>
    </source>
</evidence>
<organism evidence="8 9">
    <name type="scientific">Kiloniella antarctica</name>
    <dbReference type="NCBI Taxonomy" id="1550907"/>
    <lineage>
        <taxon>Bacteria</taxon>
        <taxon>Pseudomonadati</taxon>
        <taxon>Pseudomonadota</taxon>
        <taxon>Alphaproteobacteria</taxon>
        <taxon>Rhodospirillales</taxon>
        <taxon>Kiloniellaceae</taxon>
        <taxon>Kiloniella</taxon>
    </lineage>
</organism>
<protein>
    <recommendedName>
        <fullName evidence="3">ribose 1,5-bisphosphate phosphokinase</fullName>
        <ecNumber evidence="3">2.7.4.23</ecNumber>
    </recommendedName>
</protein>
<dbReference type="InterPro" id="IPR008145">
    <property type="entry name" value="GK/Ca_channel_bsu"/>
</dbReference>
<dbReference type="EC" id="2.7.4.23" evidence="3"/>
<dbReference type="Pfam" id="PF00625">
    <property type="entry name" value="Guanylate_kin"/>
    <property type="match status" value="1"/>
</dbReference>
<dbReference type="PANTHER" id="PTHR23117">
    <property type="entry name" value="GUANYLATE KINASE-RELATED"/>
    <property type="match status" value="1"/>
</dbReference>
<evidence type="ECO:0000256" key="4">
    <source>
        <dbReference type="ARBA" id="ARBA00022679"/>
    </source>
</evidence>
<feature type="domain" description="Guanylate kinase/L-type calcium channel beta subunit" evidence="7">
    <location>
        <begin position="4"/>
        <end position="184"/>
    </location>
</feature>
<dbReference type="EMBL" id="JBHUII010000004">
    <property type="protein sequence ID" value="MFD2206544.1"/>
    <property type="molecule type" value="Genomic_DNA"/>
</dbReference>
<reference evidence="9" key="1">
    <citation type="journal article" date="2019" name="Int. J. Syst. Evol. Microbiol.">
        <title>The Global Catalogue of Microorganisms (GCM) 10K type strain sequencing project: providing services to taxonomists for standard genome sequencing and annotation.</title>
        <authorList>
            <consortium name="The Broad Institute Genomics Platform"/>
            <consortium name="The Broad Institute Genome Sequencing Center for Infectious Disease"/>
            <person name="Wu L."/>
            <person name="Ma J."/>
        </authorList>
    </citation>
    <scope>NUCLEOTIDE SEQUENCE [LARGE SCALE GENOMIC DNA]</scope>
    <source>
        <strain evidence="9">CGMCC 4.7192</strain>
    </source>
</reference>
<dbReference type="InterPro" id="IPR012699">
    <property type="entry name" value="PhnN"/>
</dbReference>
<dbReference type="InterPro" id="IPR027417">
    <property type="entry name" value="P-loop_NTPase"/>
</dbReference>
<comment type="catalytic activity">
    <reaction evidence="1">
        <text>alpha-D-ribose 1,5-bisphosphate + ATP = 5-phospho-alpha-D-ribose 1-diphosphate + ADP</text>
        <dbReference type="Rhea" id="RHEA:20109"/>
        <dbReference type="ChEBI" id="CHEBI:30616"/>
        <dbReference type="ChEBI" id="CHEBI:58017"/>
        <dbReference type="ChEBI" id="CHEBI:68688"/>
        <dbReference type="ChEBI" id="CHEBI:456216"/>
        <dbReference type="EC" id="2.7.4.23"/>
    </reaction>
</comment>
<name>A0ABW5BLV4_9PROT</name>
<keyword evidence="5" id="KW-0547">Nucleotide-binding</keyword>
<keyword evidence="4" id="KW-0808">Transferase</keyword>
<proteinExistence type="predicted"/>
<dbReference type="RefSeq" id="WP_380252221.1">
    <property type="nucleotide sequence ID" value="NZ_JBHUII010000004.1"/>
</dbReference>
<dbReference type="SUPFAM" id="SSF52540">
    <property type="entry name" value="P-loop containing nucleoside triphosphate hydrolases"/>
    <property type="match status" value="1"/>
</dbReference>
<sequence length="197" mass="22061">MDEQGWLYLIVGPSGAGKDTLLDIARAYFSHSTNVAFPRRYITRPENSGGEDHIAISADEFLNKEKAGLFTFSWKAHNLCYGVPLAINDALASGKSVVVNVSRSVLNEARLEYKKIRIISIVVDKEALRKRLQARGRESTLDINIRLERATAFKVTGKNVIEIDNSIAIEDSSSNFINAIENPYLHTLSYEHSYSRN</sequence>
<dbReference type="PANTHER" id="PTHR23117:SF8">
    <property type="entry name" value="RIBOSE 1,5-BISPHOSPHATE PHOSPHOKINASE PHNN"/>
    <property type="match status" value="1"/>
</dbReference>
<evidence type="ECO:0000313" key="9">
    <source>
        <dbReference type="Proteomes" id="UP001597294"/>
    </source>
</evidence>
<gene>
    <name evidence="8" type="primary">phnN</name>
    <name evidence="8" type="ORF">ACFSKO_13000</name>
</gene>
<comment type="pathway">
    <text evidence="2">Metabolic intermediate biosynthesis; 5-phospho-alpha-D-ribose 1-diphosphate biosynthesis; 5-phospho-alpha-D-ribose 1-diphosphate from D-ribose 5-phosphate (route II): step 3/3.</text>
</comment>
<dbReference type="Proteomes" id="UP001597294">
    <property type="component" value="Unassembled WGS sequence"/>
</dbReference>
<evidence type="ECO:0000313" key="8">
    <source>
        <dbReference type="EMBL" id="MFD2206544.1"/>
    </source>
</evidence>
<dbReference type="SMART" id="SM00072">
    <property type="entry name" value="GuKc"/>
    <property type="match status" value="1"/>
</dbReference>
<evidence type="ECO:0000259" key="7">
    <source>
        <dbReference type="SMART" id="SM00072"/>
    </source>
</evidence>
<evidence type="ECO:0000256" key="5">
    <source>
        <dbReference type="ARBA" id="ARBA00022741"/>
    </source>
</evidence>
<evidence type="ECO:0000256" key="2">
    <source>
        <dbReference type="ARBA" id="ARBA00005069"/>
    </source>
</evidence>
<dbReference type="NCBIfam" id="TIGR02322">
    <property type="entry name" value="phosphon_PhnN"/>
    <property type="match status" value="1"/>
</dbReference>
<keyword evidence="9" id="KW-1185">Reference proteome</keyword>